<gene>
    <name evidence="2" type="ORF">CRENBAI_020513</name>
</gene>
<keyword evidence="3" id="KW-1185">Reference proteome</keyword>
<evidence type="ECO:0000313" key="3">
    <source>
        <dbReference type="Proteomes" id="UP001311232"/>
    </source>
</evidence>
<comment type="caution">
    <text evidence="2">The sequence shown here is derived from an EMBL/GenBank/DDBJ whole genome shotgun (WGS) entry which is preliminary data.</text>
</comment>
<name>A0AAV9RB19_9TELE</name>
<reference evidence="2 3" key="1">
    <citation type="submission" date="2021-06" db="EMBL/GenBank/DDBJ databases">
        <authorList>
            <person name="Palmer J.M."/>
        </authorList>
    </citation>
    <scope>NUCLEOTIDE SEQUENCE [LARGE SCALE GENOMIC DNA]</scope>
    <source>
        <strain evidence="2 3">MEX-2019</strain>
        <tissue evidence="2">Muscle</tissue>
    </source>
</reference>
<organism evidence="2 3">
    <name type="scientific">Crenichthys baileyi</name>
    <name type="common">White River springfish</name>
    <dbReference type="NCBI Taxonomy" id="28760"/>
    <lineage>
        <taxon>Eukaryota</taxon>
        <taxon>Metazoa</taxon>
        <taxon>Chordata</taxon>
        <taxon>Craniata</taxon>
        <taxon>Vertebrata</taxon>
        <taxon>Euteleostomi</taxon>
        <taxon>Actinopterygii</taxon>
        <taxon>Neopterygii</taxon>
        <taxon>Teleostei</taxon>
        <taxon>Neoteleostei</taxon>
        <taxon>Acanthomorphata</taxon>
        <taxon>Ovalentaria</taxon>
        <taxon>Atherinomorphae</taxon>
        <taxon>Cyprinodontiformes</taxon>
        <taxon>Goodeidae</taxon>
        <taxon>Crenichthys</taxon>
    </lineage>
</organism>
<evidence type="ECO:0000256" key="1">
    <source>
        <dbReference type="SAM" id="MobiDB-lite"/>
    </source>
</evidence>
<evidence type="ECO:0000313" key="2">
    <source>
        <dbReference type="EMBL" id="KAK5606463.1"/>
    </source>
</evidence>
<feature type="region of interest" description="Disordered" evidence="1">
    <location>
        <begin position="1"/>
        <end position="124"/>
    </location>
</feature>
<accession>A0AAV9RB19</accession>
<proteinExistence type="predicted"/>
<dbReference type="AlphaFoldDB" id="A0AAV9RB19"/>
<sequence>MKPNFKPGQAGHNPPATPVQVQSQPSTRPGPRATEGNIGGNPPQHAKEWGPCQPHTPTPEALQHTGCKHSRTAYAAAPSRPASPFTKAKPHPNHRATLPSQDPSVGTRHPPSHPGDGPGTEAKD</sequence>
<protein>
    <submittedName>
        <fullName evidence="2">Uncharacterized protein</fullName>
    </submittedName>
</protein>
<feature type="compositionally biased region" description="Low complexity" evidence="1">
    <location>
        <begin position="72"/>
        <end position="84"/>
    </location>
</feature>
<dbReference type="EMBL" id="JAHHUM010002071">
    <property type="protein sequence ID" value="KAK5606463.1"/>
    <property type="molecule type" value="Genomic_DNA"/>
</dbReference>
<dbReference type="Proteomes" id="UP001311232">
    <property type="component" value="Unassembled WGS sequence"/>
</dbReference>